<gene>
    <name evidence="7" type="ORF">BS101_16585</name>
</gene>
<feature type="binding site" evidence="4">
    <location>
        <position position="191"/>
    </location>
    <ligand>
        <name>FAD</name>
        <dbReference type="ChEBI" id="CHEBI:57692"/>
    </ligand>
</feature>
<evidence type="ECO:0000256" key="4">
    <source>
        <dbReference type="PIRSR" id="PIRSR000331-2"/>
    </source>
</evidence>
<dbReference type="GO" id="GO:0016627">
    <property type="term" value="F:oxidoreductase activity, acting on the CH-CH group of donors"/>
    <property type="evidence" value="ECO:0007669"/>
    <property type="project" value="InterPro"/>
</dbReference>
<dbReference type="Pfam" id="PF11794">
    <property type="entry name" value="HpaB_N"/>
    <property type="match status" value="1"/>
</dbReference>
<dbReference type="InterPro" id="IPR004925">
    <property type="entry name" value="HpaB/PvcC/4-BUDH"/>
</dbReference>
<dbReference type="SUPFAM" id="SSF56645">
    <property type="entry name" value="Acyl-CoA dehydrogenase NM domain-like"/>
    <property type="match status" value="1"/>
</dbReference>
<dbReference type="Gene3D" id="2.40.110.10">
    <property type="entry name" value="Butyryl-CoA Dehydrogenase, subunit A, domain 2"/>
    <property type="match status" value="1"/>
</dbReference>
<reference evidence="7 8" key="1">
    <citation type="submission" date="2016-12" db="EMBL/GenBank/DDBJ databases">
        <title>Complete genome sequence of Clostridium kluyveri JZZ isolated from the pit mud of a Chinese flavor liquor-making factory.</title>
        <authorList>
            <person name="Wang Y."/>
        </authorList>
    </citation>
    <scope>NUCLEOTIDE SEQUENCE [LARGE SCALE GENOMIC DNA]</scope>
    <source>
        <strain evidence="7 8">JZZ</strain>
    </source>
</reference>
<dbReference type="InterPro" id="IPR046373">
    <property type="entry name" value="Acyl-CoA_Oxase/DH_mid-dom_sf"/>
</dbReference>
<feature type="domain" description="HpaB/PvcC/4-BUDH C-terminal" evidence="5">
    <location>
        <begin position="282"/>
        <end position="480"/>
    </location>
</feature>
<dbReference type="Proteomes" id="UP000184604">
    <property type="component" value="Chromosome"/>
</dbReference>
<dbReference type="InterPro" id="IPR024674">
    <property type="entry name" value="HpaB/PvcC/4-BUDH_N"/>
</dbReference>
<name>A0A1L5FB42_CLOKL</name>
<keyword evidence="3" id="KW-0560">Oxidoreductase</keyword>
<evidence type="ECO:0000313" key="8">
    <source>
        <dbReference type="Proteomes" id="UP000184604"/>
    </source>
</evidence>
<sequence length="484" mass="53703">MSLMTGEEYVESLRKLKLNVYYLGEKIDNPVDNPVLRPSLNSVKMTYDLAQEAEYEDLMTTTSNITGEKINRFTNLHQSSEDLVKKVKMQRLCGQKTAACFQRCVGMDSFNAVYSTTFEIDKEHNTNYFENFKKFLAYVQKNDLTVDGAMTDPKGDRGLSPSKQADPDLYLRVVERREDGVVVRGAKAHQTGICNSHEVLVMPTIAMRPEDKDYAIAFSVPTDAEGITMIIGRQSCDTRKMEKDADIDVGNKEFGGVEALVVFEDVFVPNDRIFLNGETEYAGMLVERFAGYHRQSYGGCKVGVGDVLIGAAAVAADYNGAAKASHIKDKLIEMMHLNETLYACGIACSAEGHATKAGNYQIDLLLANVCKQNITRFPYEIVRLAEDIAGGLMVTMPSEKDYKSPEVGKYVEKYLVGVASVPVEDRMKILRLLENICLGTAAVGYRTESMHGAGSPQAQRIMISRQGNLAHKKKLAKKIARIED</sequence>
<evidence type="ECO:0000259" key="6">
    <source>
        <dbReference type="Pfam" id="PF11794"/>
    </source>
</evidence>
<dbReference type="PANTHER" id="PTHR36117">
    <property type="entry name" value="4-HYDROXYPHENYLACETATE 3-MONOOXYGENASE-RELATED"/>
    <property type="match status" value="1"/>
</dbReference>
<dbReference type="InterPro" id="IPR036250">
    <property type="entry name" value="AcylCo_DH-like_C"/>
</dbReference>
<evidence type="ECO:0000256" key="3">
    <source>
        <dbReference type="ARBA" id="ARBA00023002"/>
    </source>
</evidence>
<dbReference type="PANTHER" id="PTHR36117:SF3">
    <property type="entry name" value="4-HYDROXYPHENYLACETATE 3-MONOOXYGENASE-RELATED"/>
    <property type="match status" value="1"/>
</dbReference>
<dbReference type="SUPFAM" id="SSF47203">
    <property type="entry name" value="Acyl-CoA dehydrogenase C-terminal domain-like"/>
    <property type="match status" value="1"/>
</dbReference>
<dbReference type="InterPro" id="IPR009100">
    <property type="entry name" value="AcylCoA_DH/oxidase_NM_dom_sf"/>
</dbReference>
<keyword evidence="2 4" id="KW-0274">FAD</keyword>
<evidence type="ECO:0000259" key="5">
    <source>
        <dbReference type="Pfam" id="PF03241"/>
    </source>
</evidence>
<evidence type="ECO:0000256" key="1">
    <source>
        <dbReference type="ARBA" id="ARBA00022630"/>
    </source>
</evidence>
<dbReference type="OrthoDB" id="9785230at2"/>
<dbReference type="RefSeq" id="WP_073539837.1">
    <property type="nucleotide sequence ID" value="NZ_CP018335.1"/>
</dbReference>
<evidence type="ECO:0000313" key="7">
    <source>
        <dbReference type="EMBL" id="APM40238.1"/>
    </source>
</evidence>
<dbReference type="AlphaFoldDB" id="A0A1L5FB42"/>
<dbReference type="Gene3D" id="1.20.140.10">
    <property type="entry name" value="Butyryl-CoA Dehydrogenase, subunit A, domain 3"/>
    <property type="match status" value="1"/>
</dbReference>
<keyword evidence="1" id="KW-0285">Flavoprotein</keyword>
<dbReference type="Gene3D" id="1.10.3140.10">
    <property type="entry name" value="4-hydroxybutyryl-coa dehydratase, domain 1"/>
    <property type="match status" value="1"/>
</dbReference>
<dbReference type="SMR" id="A0A1L5FB42"/>
<feature type="domain" description="HpaB/PvcC/4-BUDH N-terminal" evidence="6">
    <location>
        <begin position="5"/>
        <end position="275"/>
    </location>
</feature>
<organism evidence="7 8">
    <name type="scientific">Clostridium kluyveri</name>
    <dbReference type="NCBI Taxonomy" id="1534"/>
    <lineage>
        <taxon>Bacteria</taxon>
        <taxon>Bacillati</taxon>
        <taxon>Bacillota</taxon>
        <taxon>Clostridia</taxon>
        <taxon>Eubacteriales</taxon>
        <taxon>Clostridiaceae</taxon>
        <taxon>Clostridium</taxon>
    </lineage>
</organism>
<dbReference type="Pfam" id="PF03241">
    <property type="entry name" value="HpaB"/>
    <property type="match status" value="1"/>
</dbReference>
<dbReference type="EMBL" id="CP018335">
    <property type="protein sequence ID" value="APM40238.1"/>
    <property type="molecule type" value="Genomic_DNA"/>
</dbReference>
<proteinExistence type="predicted"/>
<accession>A0A1L5FB42</accession>
<evidence type="ECO:0000256" key="2">
    <source>
        <dbReference type="ARBA" id="ARBA00022827"/>
    </source>
</evidence>
<protein>
    <submittedName>
        <fullName evidence="7">4-hydroxybutyryl-CoA dehydratase</fullName>
    </submittedName>
</protein>
<dbReference type="InterPro" id="IPR024719">
    <property type="entry name" value="HpaB/PvcC/4-BUDH_C"/>
</dbReference>
<dbReference type="PIRSF" id="PIRSF000331">
    <property type="entry name" value="HpaA_HpaB"/>
    <property type="match status" value="1"/>
</dbReference>